<protein>
    <submittedName>
        <fullName evidence="8">TetR family transcriptional regulator</fullName>
    </submittedName>
</protein>
<evidence type="ECO:0000313" key="9">
    <source>
        <dbReference type="Proteomes" id="UP000324104"/>
    </source>
</evidence>
<evidence type="ECO:0000313" key="8">
    <source>
        <dbReference type="EMBL" id="TYT60345.1"/>
    </source>
</evidence>
<name>A0A5D5AH49_9EURY</name>
<keyword evidence="4" id="KW-0804">Transcription</keyword>
<organism evidence="8 9">
    <name type="scientific">Natrialba swarupiae</name>
    <dbReference type="NCBI Taxonomy" id="2448032"/>
    <lineage>
        <taxon>Archaea</taxon>
        <taxon>Methanobacteriati</taxon>
        <taxon>Methanobacteriota</taxon>
        <taxon>Stenosarchaea group</taxon>
        <taxon>Halobacteria</taxon>
        <taxon>Halobacteriales</taxon>
        <taxon>Natrialbaceae</taxon>
        <taxon>Natrialba</taxon>
    </lineage>
</organism>
<comment type="caution">
    <text evidence="8">The sequence shown here is derived from an EMBL/GenBank/DDBJ whole genome shotgun (WGS) entry which is preliminary data.</text>
</comment>
<dbReference type="GO" id="GO:0003700">
    <property type="term" value="F:DNA-binding transcription factor activity"/>
    <property type="evidence" value="ECO:0007669"/>
    <property type="project" value="TreeGrafter"/>
</dbReference>
<dbReference type="Pfam" id="PF13977">
    <property type="entry name" value="TetR_C_6"/>
    <property type="match status" value="1"/>
</dbReference>
<feature type="domain" description="HTH tetR-type" evidence="7">
    <location>
        <begin position="4"/>
        <end position="64"/>
    </location>
</feature>
<reference evidence="8 9" key="1">
    <citation type="submission" date="2019-08" db="EMBL/GenBank/DDBJ databases">
        <title>Archaea genome.</title>
        <authorList>
            <person name="Kajale S."/>
            <person name="Shouche Y."/>
            <person name="Deshpande N."/>
            <person name="Sharma A."/>
        </authorList>
    </citation>
    <scope>NUCLEOTIDE SEQUENCE [LARGE SCALE GENOMIC DNA]</scope>
    <source>
        <strain evidence="8 9">ESP3B_9</strain>
    </source>
</reference>
<dbReference type="PANTHER" id="PTHR30055:SF234">
    <property type="entry name" value="HTH-TYPE TRANSCRIPTIONAL REGULATOR BETI"/>
    <property type="match status" value="1"/>
</dbReference>
<dbReference type="AlphaFoldDB" id="A0A5D5AH49"/>
<sequence length="221" mass="25201">MTDPDVRAEIMTATYEALCEHGYTELTAQDIADKTDKSKSLLFYHYDSKEDLIVDFLDYLLEMVDERITEFQSADPVERLALFVDWYLYGADDGDLQSFHTAMLELRTQAPHNDRYREQLRRSDERLRVALERILEDGIATEAFVDHDPERTAALLIAAIDGARIRQLTLEREAYLDEVRAALVARIFDELLAESADFPVETESPSEIDSDSNAEATGDDP</sequence>
<keyword evidence="3 5" id="KW-0238">DNA-binding</keyword>
<dbReference type="PRINTS" id="PR00455">
    <property type="entry name" value="HTHTETR"/>
</dbReference>
<dbReference type="PROSITE" id="PS50977">
    <property type="entry name" value="HTH_TETR_2"/>
    <property type="match status" value="1"/>
</dbReference>
<dbReference type="SUPFAM" id="SSF48498">
    <property type="entry name" value="Tetracyclin repressor-like, C-terminal domain"/>
    <property type="match status" value="1"/>
</dbReference>
<dbReference type="GO" id="GO:0000976">
    <property type="term" value="F:transcription cis-regulatory region binding"/>
    <property type="evidence" value="ECO:0007669"/>
    <property type="project" value="TreeGrafter"/>
</dbReference>
<dbReference type="SUPFAM" id="SSF46689">
    <property type="entry name" value="Homeodomain-like"/>
    <property type="match status" value="1"/>
</dbReference>
<feature type="region of interest" description="Disordered" evidence="6">
    <location>
        <begin position="198"/>
        <end position="221"/>
    </location>
</feature>
<dbReference type="RefSeq" id="WP_149083131.1">
    <property type="nucleotide sequence ID" value="NZ_VTAW01000049.1"/>
</dbReference>
<dbReference type="InterPro" id="IPR001647">
    <property type="entry name" value="HTH_TetR"/>
</dbReference>
<evidence type="ECO:0000256" key="1">
    <source>
        <dbReference type="ARBA" id="ARBA00022491"/>
    </source>
</evidence>
<evidence type="ECO:0000256" key="4">
    <source>
        <dbReference type="ARBA" id="ARBA00023163"/>
    </source>
</evidence>
<keyword evidence="2" id="KW-0805">Transcription regulation</keyword>
<dbReference type="PANTHER" id="PTHR30055">
    <property type="entry name" value="HTH-TYPE TRANSCRIPTIONAL REGULATOR RUTR"/>
    <property type="match status" value="1"/>
</dbReference>
<dbReference type="InterPro" id="IPR039538">
    <property type="entry name" value="BetI_C"/>
</dbReference>
<evidence type="ECO:0000256" key="6">
    <source>
        <dbReference type="SAM" id="MobiDB-lite"/>
    </source>
</evidence>
<gene>
    <name evidence="8" type="ORF">FYC77_19345</name>
</gene>
<dbReference type="Pfam" id="PF00440">
    <property type="entry name" value="TetR_N"/>
    <property type="match status" value="1"/>
</dbReference>
<dbReference type="InterPro" id="IPR050109">
    <property type="entry name" value="HTH-type_TetR-like_transc_reg"/>
</dbReference>
<evidence type="ECO:0000256" key="2">
    <source>
        <dbReference type="ARBA" id="ARBA00023015"/>
    </source>
</evidence>
<dbReference type="Proteomes" id="UP000324104">
    <property type="component" value="Unassembled WGS sequence"/>
</dbReference>
<dbReference type="Gene3D" id="1.10.357.10">
    <property type="entry name" value="Tetracycline Repressor, domain 2"/>
    <property type="match status" value="1"/>
</dbReference>
<evidence type="ECO:0000259" key="7">
    <source>
        <dbReference type="PROSITE" id="PS50977"/>
    </source>
</evidence>
<accession>A0A5D5AH49</accession>
<keyword evidence="1" id="KW-0678">Repressor</keyword>
<evidence type="ECO:0000256" key="3">
    <source>
        <dbReference type="ARBA" id="ARBA00023125"/>
    </source>
</evidence>
<feature type="DNA-binding region" description="H-T-H motif" evidence="5">
    <location>
        <begin position="27"/>
        <end position="46"/>
    </location>
</feature>
<dbReference type="EMBL" id="VTAW01000049">
    <property type="protein sequence ID" value="TYT60345.1"/>
    <property type="molecule type" value="Genomic_DNA"/>
</dbReference>
<feature type="compositionally biased region" description="Acidic residues" evidence="6">
    <location>
        <begin position="204"/>
        <end position="221"/>
    </location>
</feature>
<evidence type="ECO:0000256" key="5">
    <source>
        <dbReference type="PROSITE-ProRule" id="PRU00335"/>
    </source>
</evidence>
<dbReference type="InterPro" id="IPR036271">
    <property type="entry name" value="Tet_transcr_reg_TetR-rel_C_sf"/>
</dbReference>
<dbReference type="InterPro" id="IPR009057">
    <property type="entry name" value="Homeodomain-like_sf"/>
</dbReference>
<keyword evidence="9" id="KW-1185">Reference proteome</keyword>
<proteinExistence type="predicted"/>